<protein>
    <submittedName>
        <fullName evidence="3">Uncharacterized protein</fullName>
    </submittedName>
</protein>
<proteinExistence type="predicted"/>
<reference evidence="4" key="1">
    <citation type="journal article" date="2016" name="Genome Biol. Evol.">
        <title>Comparative 'omics' of the Fusarium fujikuroi species complex highlights differences in genetic potential and metabolite synthesis.</title>
        <authorList>
            <person name="Niehaus E.-M."/>
            <person name="Muensterkoetter M."/>
            <person name="Proctor R.H."/>
            <person name="Brown D.W."/>
            <person name="Sharon A."/>
            <person name="Idan Y."/>
            <person name="Oren-Young L."/>
            <person name="Sieber C.M."/>
            <person name="Novak O."/>
            <person name="Pencik A."/>
            <person name="Tarkowska D."/>
            <person name="Hromadova K."/>
            <person name="Freeman S."/>
            <person name="Maymon M."/>
            <person name="Elazar M."/>
            <person name="Youssef S.A."/>
            <person name="El-Shabrawy E.S.M."/>
            <person name="Shalaby A.B.A."/>
            <person name="Houterman P."/>
            <person name="Brock N.L."/>
            <person name="Burkhardt I."/>
            <person name="Tsavkelova E.A."/>
            <person name="Dickschat J.S."/>
            <person name="Galuszka P."/>
            <person name="Gueldener U."/>
            <person name="Tudzynski B."/>
        </authorList>
    </citation>
    <scope>NUCLEOTIDE SEQUENCE [LARGE SCALE GENOMIC DNA]</scope>
    <source>
        <strain evidence="4">MRC7560</strain>
    </source>
</reference>
<sequence length="580" mass="65449">MEGHPLQPGERIPAIQQYLARWTAQIHPVKSPEEEFQENIRIAQDSFNSLTHSSQNSFDKLDEILGCGARIKELMALHEDSKEQKEQEYQKKLEEQDESLFIEFMDLFGPERGNTLYKISCDRVSHAPSAQSDTIPSAVDTHQPEDTTALCLAPTQDPLAQPTSTNDSVPCPSNAENAGDPTTHPNELHRIEQNTPSGPQKRPVDSQRSPESRPTRPTKRVRSDLAQGPLTGDRTIEFDQVYQNGQAEPKYVIVKHEEFWYVLECKKHRLHFNNHPIRGAQKHLRGKKHNQTSVNYEEAIRALGTLVLNCTEEKAAENNEVARRPSYSQMGRPVNSISPSVAHSLPTRSNQNRTEIDPQPGEVCTTFWSETKQFFAILVLPWHNVGNIGKDLSLTVKDTELIKHVPFCYRYNHVDESYEWAPHFRPGGESYRKRKYPIMYFDALVFPGQCRVSWVAARDFQLYDPQVATTPFKDIVDGYITSRNNSSDQAAPHIDAGQGGLSDDRPTAEIFPREEQVTGVPGREIIIIDDESDDDTERSEPLHDTPARALVPKAEPQEEPTMVGNAQQDPSPNHGNASSQ</sequence>
<keyword evidence="1" id="KW-0175">Coiled coil</keyword>
<dbReference type="GeneID" id="65093649"/>
<evidence type="ECO:0000313" key="4">
    <source>
        <dbReference type="Proteomes" id="UP000184255"/>
    </source>
</evidence>
<evidence type="ECO:0000256" key="1">
    <source>
        <dbReference type="SAM" id="Coils"/>
    </source>
</evidence>
<accession>A0A1L7UIC9</accession>
<keyword evidence="4" id="KW-1185">Reference proteome</keyword>
<name>A0A1L7UIC9_FUSMA</name>
<dbReference type="AlphaFoldDB" id="A0A1L7UIC9"/>
<feature type="region of interest" description="Disordered" evidence="2">
    <location>
        <begin position="156"/>
        <end position="232"/>
    </location>
</feature>
<dbReference type="Proteomes" id="UP000184255">
    <property type="component" value="Unassembled WGS sequence"/>
</dbReference>
<dbReference type="EMBL" id="FCQH01000020">
    <property type="protein sequence ID" value="CVL07507.1"/>
    <property type="molecule type" value="Genomic_DNA"/>
</dbReference>
<evidence type="ECO:0000256" key="2">
    <source>
        <dbReference type="SAM" id="MobiDB-lite"/>
    </source>
</evidence>
<organism evidence="3 4">
    <name type="scientific">Fusarium mangiferae</name>
    <name type="common">Mango malformation disease fungus</name>
    <dbReference type="NCBI Taxonomy" id="192010"/>
    <lineage>
        <taxon>Eukaryota</taxon>
        <taxon>Fungi</taxon>
        <taxon>Dikarya</taxon>
        <taxon>Ascomycota</taxon>
        <taxon>Pezizomycotina</taxon>
        <taxon>Sordariomycetes</taxon>
        <taxon>Hypocreomycetidae</taxon>
        <taxon>Hypocreales</taxon>
        <taxon>Nectriaceae</taxon>
        <taxon>Fusarium</taxon>
        <taxon>Fusarium fujikuroi species complex</taxon>
    </lineage>
</organism>
<dbReference type="VEuPathDB" id="FungiDB:FMAN_14402"/>
<dbReference type="RefSeq" id="XP_041690506.1">
    <property type="nucleotide sequence ID" value="XM_041825091.1"/>
</dbReference>
<feature type="compositionally biased region" description="Basic and acidic residues" evidence="2">
    <location>
        <begin position="202"/>
        <end position="214"/>
    </location>
</feature>
<feature type="coiled-coil region" evidence="1">
    <location>
        <begin position="71"/>
        <end position="99"/>
    </location>
</feature>
<gene>
    <name evidence="3" type="ORF">FMAN_14402</name>
</gene>
<feature type="region of interest" description="Disordered" evidence="2">
    <location>
        <begin position="519"/>
        <end position="580"/>
    </location>
</feature>
<feature type="region of interest" description="Disordered" evidence="2">
    <location>
        <begin position="483"/>
        <end position="506"/>
    </location>
</feature>
<feature type="compositionally biased region" description="Polar residues" evidence="2">
    <location>
        <begin position="564"/>
        <end position="580"/>
    </location>
</feature>
<feature type="compositionally biased region" description="Acidic residues" evidence="2">
    <location>
        <begin position="527"/>
        <end position="537"/>
    </location>
</feature>
<evidence type="ECO:0000313" key="3">
    <source>
        <dbReference type="EMBL" id="CVL07507.1"/>
    </source>
</evidence>
<comment type="caution">
    <text evidence="3">The sequence shown here is derived from an EMBL/GenBank/DDBJ whole genome shotgun (WGS) entry which is preliminary data.</text>
</comment>